<evidence type="ECO:0000313" key="3">
    <source>
        <dbReference type="Proteomes" id="UP000077037"/>
    </source>
</evidence>
<accession>A0A157RCR3</accession>
<dbReference type="GO" id="GO:0017168">
    <property type="term" value="F:5-oxoprolinase (ATP-hydrolyzing) activity"/>
    <property type="evidence" value="ECO:0007669"/>
    <property type="project" value="TreeGrafter"/>
</dbReference>
<dbReference type="GO" id="GO:0006749">
    <property type="term" value="P:glutathione metabolic process"/>
    <property type="evidence" value="ECO:0007669"/>
    <property type="project" value="TreeGrafter"/>
</dbReference>
<gene>
    <name evidence="2" type="primary">hyuB_4</name>
    <name evidence="2" type="ORF">SAMEA1982600_04671</name>
</gene>
<dbReference type="GO" id="GO:0018710">
    <property type="term" value="F:acetone carboxylase activity"/>
    <property type="evidence" value="ECO:0007669"/>
    <property type="project" value="UniProtKB-EC"/>
</dbReference>
<name>A0A157RCR3_9BORD</name>
<dbReference type="AlphaFoldDB" id="A0A157RCR3"/>
<reference evidence="2 3" key="1">
    <citation type="submission" date="2016-03" db="EMBL/GenBank/DDBJ databases">
        <authorList>
            <consortium name="Pathogen Informatics"/>
        </authorList>
    </citation>
    <scope>NUCLEOTIDE SEQUENCE [LARGE SCALE GENOMIC DNA]</scope>
    <source>
        <strain evidence="2 3">NCTC13364</strain>
    </source>
</reference>
<organism evidence="2 3">
    <name type="scientific">Bordetella ansorpii</name>
    <dbReference type="NCBI Taxonomy" id="288768"/>
    <lineage>
        <taxon>Bacteria</taxon>
        <taxon>Pseudomonadati</taxon>
        <taxon>Pseudomonadota</taxon>
        <taxon>Betaproteobacteria</taxon>
        <taxon>Burkholderiales</taxon>
        <taxon>Alcaligenaceae</taxon>
        <taxon>Bordetella</taxon>
    </lineage>
</organism>
<dbReference type="Pfam" id="PF02538">
    <property type="entry name" value="Hydantoinase_B"/>
    <property type="match status" value="1"/>
</dbReference>
<keyword evidence="2" id="KW-0436">Ligase</keyword>
<evidence type="ECO:0000313" key="2">
    <source>
        <dbReference type="EMBL" id="SAI55770.1"/>
    </source>
</evidence>
<dbReference type="InterPro" id="IPR045079">
    <property type="entry name" value="Oxoprolinase-like"/>
</dbReference>
<dbReference type="PANTHER" id="PTHR11365:SF23">
    <property type="entry name" value="HYPOTHETICAL 5-OXOPROLINASE (EUROFUNG)-RELATED"/>
    <property type="match status" value="1"/>
</dbReference>
<dbReference type="GO" id="GO:0005829">
    <property type="term" value="C:cytosol"/>
    <property type="evidence" value="ECO:0007669"/>
    <property type="project" value="TreeGrafter"/>
</dbReference>
<evidence type="ECO:0000259" key="1">
    <source>
        <dbReference type="Pfam" id="PF02538"/>
    </source>
</evidence>
<dbReference type="OrthoDB" id="8612863at2"/>
<dbReference type="InterPro" id="IPR003692">
    <property type="entry name" value="Hydantoinase_B"/>
</dbReference>
<protein>
    <submittedName>
        <fullName evidence="2">Hydantoin utilization protein B</fullName>
        <ecNumber evidence="2">6.4.1.6</ecNumber>
    </submittedName>
</protein>
<feature type="domain" description="Hydantoinase B/oxoprolinase" evidence="1">
    <location>
        <begin position="7"/>
        <end position="529"/>
    </location>
</feature>
<dbReference type="EMBL" id="FKBS01000029">
    <property type="protein sequence ID" value="SAI55770.1"/>
    <property type="molecule type" value="Genomic_DNA"/>
</dbReference>
<sequence>MKLNKSELQIFANYCVAAAESMAFTLIRTAHSTFVKETEDFSCAITSADGLTFASPKTLGATWYAGLDYGPLIGTIPAYQPGDIYMSNDPYSGYVATHTPDLVMWKPVFHEGEILCFVAGHIHNTDMGGAVPASLSRSLTEIQQEGIRFPPTRIMQDGVLNELALSWMLANVRAPDQNLGDLKAQIASLMTGERRVLEIVQRFGAEAFKAGIGELLDYAETQARTVARTIPDGEYFFSEFADEDTVGGKPMRIALRLTVQDGLLGFDFSDSDPQLTSSLNVPTGGHPRHALLMVGLYYVLYTLEPNILLNAGMLRIATCTTPKGTVLNPVMPAAVGMRSLTCVIVQAVIFGAFAQALPRKMPACPSSSVCLLNVKTSDSQGKTIMASVGPVGGGAGGSALGDGSDASGANMAFLRNSPVEINEAEIPIRITEYGLVRDSGGAGQYRGGMAIVMELQVFSPNSLVTARNRDRTLFGSWGFQGGHSGSTARFVRNPGRADTEELGNNDLVKLAPGDVIRLEGNGGGGYGNPMLRDPACVESDVRRHCVSPQAARDVYGVVLVDGKLDAEATRRLRGQAKPAEPNELYNGAYGFNGSRLAHERLWTRERYEVLNTYLRGIPIGWRFFVKHQIFDQLALRADAHTPGTAVVEALLDELSRKYPAMVRSAA</sequence>
<dbReference type="RefSeq" id="WP_066419867.1">
    <property type="nucleotide sequence ID" value="NZ_FKBS01000029.1"/>
</dbReference>
<dbReference type="EC" id="6.4.1.6" evidence="2"/>
<dbReference type="Proteomes" id="UP000077037">
    <property type="component" value="Unassembled WGS sequence"/>
</dbReference>
<dbReference type="PANTHER" id="PTHR11365">
    <property type="entry name" value="5-OXOPROLINASE RELATED"/>
    <property type="match status" value="1"/>
</dbReference>
<proteinExistence type="predicted"/>